<accession>A0ABV8NPE8</accession>
<keyword evidence="2" id="KW-1185">Reference proteome</keyword>
<dbReference type="Proteomes" id="UP001595792">
    <property type="component" value="Unassembled WGS sequence"/>
</dbReference>
<evidence type="ECO:0000313" key="2">
    <source>
        <dbReference type="Proteomes" id="UP001595792"/>
    </source>
</evidence>
<comment type="caution">
    <text evidence="1">The sequence shown here is derived from an EMBL/GenBank/DDBJ whole genome shotgun (WGS) entry which is preliminary data.</text>
</comment>
<dbReference type="SUPFAM" id="SSF53756">
    <property type="entry name" value="UDP-Glycosyltransferase/glycogen phosphorylase"/>
    <property type="match status" value="1"/>
</dbReference>
<evidence type="ECO:0000313" key="1">
    <source>
        <dbReference type="EMBL" id="MFC4198671.1"/>
    </source>
</evidence>
<proteinExistence type="predicted"/>
<dbReference type="RefSeq" id="WP_378962699.1">
    <property type="nucleotide sequence ID" value="NZ_JBHRXC010000016.1"/>
</dbReference>
<dbReference type="Gene3D" id="3.40.50.2000">
    <property type="entry name" value="Glycogen Phosphorylase B"/>
    <property type="match status" value="1"/>
</dbReference>
<dbReference type="EMBL" id="JBHSBY010000142">
    <property type="protein sequence ID" value="MFC4198671.1"/>
    <property type="molecule type" value="Genomic_DNA"/>
</dbReference>
<gene>
    <name evidence="1" type="ORF">ACFOUY_18340</name>
</gene>
<dbReference type="PANTHER" id="PTHR12526">
    <property type="entry name" value="GLYCOSYLTRANSFERASE"/>
    <property type="match status" value="1"/>
</dbReference>
<name>A0ABV8NPE8_9SPHI</name>
<dbReference type="Pfam" id="PF13692">
    <property type="entry name" value="Glyco_trans_1_4"/>
    <property type="match status" value="1"/>
</dbReference>
<dbReference type="PANTHER" id="PTHR12526:SF584">
    <property type="entry name" value="GLYCOSYLTRANSFERASE"/>
    <property type="match status" value="1"/>
</dbReference>
<sequence length="392" mass="44986">MLNKIKSWFSAVQNETATTFDFLDPSKKTILIIDDDLPQHDKSSGSKRLFELLKLFKKLNLNIIFLPNNGLKLEPYYTELKQYGVEVLLNNPDRKGLLNTLNQLLNKIDYAWISRPMLNIEFQKLIKKNKNTKIIFDTVDLHFVRMLRQAENENSEKLKRKAIKFKKLELELANKSDATITVTDTEKVLLENENIKNVYVVPNIHQLQMPLQEISFKDRKGIVFIGGYKHEPNIDAVKWFMHEILPKIWNSLGKIPVYLLGSFPTNEISAFANENVFVPGYIEDVSEYFLKSKVFIAPLRYGAGMKGKIGQSLEFGLPIVSTSIGAEGMNLIHENNVLIADEADDFANEVIRLYQNENLWNEIKENAFQAIVAYTPKVVESKLETIFKNLGA</sequence>
<organism evidence="1 2">
    <name type="scientific">Pedobacter jamesrossensis</name>
    <dbReference type="NCBI Taxonomy" id="1908238"/>
    <lineage>
        <taxon>Bacteria</taxon>
        <taxon>Pseudomonadati</taxon>
        <taxon>Bacteroidota</taxon>
        <taxon>Sphingobacteriia</taxon>
        <taxon>Sphingobacteriales</taxon>
        <taxon>Sphingobacteriaceae</taxon>
        <taxon>Pedobacter</taxon>
    </lineage>
</organism>
<reference evidence="2" key="1">
    <citation type="journal article" date="2019" name="Int. J. Syst. Evol. Microbiol.">
        <title>The Global Catalogue of Microorganisms (GCM) 10K type strain sequencing project: providing services to taxonomists for standard genome sequencing and annotation.</title>
        <authorList>
            <consortium name="The Broad Institute Genomics Platform"/>
            <consortium name="The Broad Institute Genome Sequencing Center for Infectious Disease"/>
            <person name="Wu L."/>
            <person name="Ma J."/>
        </authorList>
    </citation>
    <scope>NUCLEOTIDE SEQUENCE [LARGE SCALE GENOMIC DNA]</scope>
    <source>
        <strain evidence="2">CCM 8689</strain>
    </source>
</reference>
<protein>
    <submittedName>
        <fullName evidence="1">Glycosyltransferase family 4 protein</fullName>
    </submittedName>
</protein>